<name>A0ABS6URN8_9PSEU</name>
<comment type="subcellular location">
    <subcellularLocation>
        <location evidence="1">Endomembrane system</location>
        <topology evidence="1">Multi-pass membrane protein</topology>
    </subcellularLocation>
    <subcellularLocation>
        <location evidence="5">Membrane</location>
        <topology evidence="5">Multi-pass membrane protein</topology>
    </subcellularLocation>
</comment>
<evidence type="ECO:0000313" key="8">
    <source>
        <dbReference type="EMBL" id="MBW0134914.1"/>
    </source>
</evidence>
<sequence length="625" mass="61771">MELALSGLVAVPVLAGVVLLAVGRPAGRVAAPVAIGVASVGLVLAVLVAVGRPAALAPLLAGIDLGLAVDGLSAVMVLVVSAVALAVVVFAAAEVDAAHRFFGLLLVFISAMLLTVTATNLVTLLAAWEVMGAMSYALVAHRWSEGRPATSGAVAFLVTRTADVGLYVAAGAALAGGIGILALADLPRATGGWRDLLTAGLVVAALGKSAQLPFSFWLARAMDGPSPVSALLHSATMVAAGGYLLLRIEPLLAGSGWAGPLVAWVGAVTVVLLGLVALAQTDLKQLLAASTCSQIGFIVLAAGVGATAGGTLQLVAHAATKSLLFLVAGAWLTALGTKQLATLRGAAARWPLVGAVFAVGALSLAGLPPLSIFFGKDAVLAAAAATSPALYVVGLVGVLVSAAYAAAALVAVLGRAPADAGNDREQSATGEVPLLARLPLVPLALGAAVLGAAAEPVRAALGAAGEPAPTLVEALVSGVLAAAVVLAVLLSVRAGLRGAAVLPATPPIIAAAARVGLLHGWLGLERMAVAGAATPVMALARALSRFDERVVDGAVRAAAGGTRAAARLADLRLEGPLSRGVDGLGAVGRALGRLARRPQTGQLHQYYAQAAGALAVLALFLILVR</sequence>
<dbReference type="RefSeq" id="WP_226363895.1">
    <property type="nucleotide sequence ID" value="NZ_JADQDJ010000004.1"/>
</dbReference>
<evidence type="ECO:0000256" key="6">
    <source>
        <dbReference type="SAM" id="Phobius"/>
    </source>
</evidence>
<evidence type="ECO:0000256" key="4">
    <source>
        <dbReference type="ARBA" id="ARBA00023136"/>
    </source>
</evidence>
<accession>A0ABS6URN8</accession>
<evidence type="ECO:0000256" key="2">
    <source>
        <dbReference type="ARBA" id="ARBA00022692"/>
    </source>
</evidence>
<organism evidence="8 9">
    <name type="scientific">Pseudonocardia abyssalis</name>
    <dbReference type="NCBI Taxonomy" id="2792008"/>
    <lineage>
        <taxon>Bacteria</taxon>
        <taxon>Bacillati</taxon>
        <taxon>Actinomycetota</taxon>
        <taxon>Actinomycetes</taxon>
        <taxon>Pseudonocardiales</taxon>
        <taxon>Pseudonocardiaceae</taxon>
        <taxon>Pseudonocardia</taxon>
    </lineage>
</organism>
<protein>
    <submittedName>
        <fullName evidence="8">NADH-quinone oxidoreductase subunit L</fullName>
    </submittedName>
</protein>
<feature type="transmembrane region" description="Helical" evidence="6">
    <location>
        <begin position="104"/>
        <end position="128"/>
    </location>
</feature>
<feature type="domain" description="NADH:quinone oxidoreductase/Mrp antiporter transmembrane" evidence="7">
    <location>
        <begin position="118"/>
        <end position="396"/>
    </location>
</feature>
<keyword evidence="2 5" id="KW-0812">Transmembrane</keyword>
<feature type="transmembrane region" description="Helical" evidence="6">
    <location>
        <begin position="286"/>
        <end position="308"/>
    </location>
</feature>
<dbReference type="InterPro" id="IPR001750">
    <property type="entry name" value="ND/Mrp_TM"/>
</dbReference>
<dbReference type="PANTHER" id="PTHR42829">
    <property type="entry name" value="NADH-UBIQUINONE OXIDOREDUCTASE CHAIN 5"/>
    <property type="match status" value="1"/>
</dbReference>
<evidence type="ECO:0000259" key="7">
    <source>
        <dbReference type="Pfam" id="PF00361"/>
    </source>
</evidence>
<feature type="transmembrane region" description="Helical" evidence="6">
    <location>
        <begin position="606"/>
        <end position="624"/>
    </location>
</feature>
<dbReference type="EMBL" id="JADQDK010000001">
    <property type="protein sequence ID" value="MBW0134914.1"/>
    <property type="molecule type" value="Genomic_DNA"/>
</dbReference>
<keyword evidence="3 6" id="KW-1133">Transmembrane helix</keyword>
<dbReference type="Pfam" id="PF00361">
    <property type="entry name" value="Proton_antipo_M"/>
    <property type="match status" value="1"/>
</dbReference>
<dbReference type="InterPro" id="IPR003945">
    <property type="entry name" value="NU5C-like"/>
</dbReference>
<feature type="transmembrane region" description="Helical" evidence="6">
    <location>
        <begin position="314"/>
        <end position="335"/>
    </location>
</feature>
<keyword evidence="4 6" id="KW-0472">Membrane</keyword>
<comment type="caution">
    <text evidence="8">The sequence shown here is derived from an EMBL/GenBank/DDBJ whole genome shotgun (WGS) entry which is preliminary data.</text>
</comment>
<evidence type="ECO:0000256" key="5">
    <source>
        <dbReference type="RuleBase" id="RU000320"/>
    </source>
</evidence>
<keyword evidence="9" id="KW-1185">Reference proteome</keyword>
<dbReference type="PANTHER" id="PTHR42829:SF2">
    <property type="entry name" value="NADH-UBIQUINONE OXIDOREDUCTASE CHAIN 5"/>
    <property type="match status" value="1"/>
</dbReference>
<evidence type="ECO:0000256" key="3">
    <source>
        <dbReference type="ARBA" id="ARBA00022989"/>
    </source>
</evidence>
<feature type="transmembrane region" description="Helical" evidence="6">
    <location>
        <begin position="29"/>
        <end position="51"/>
    </location>
</feature>
<feature type="transmembrane region" description="Helical" evidence="6">
    <location>
        <begin position="347"/>
        <end position="370"/>
    </location>
</feature>
<feature type="transmembrane region" description="Helical" evidence="6">
    <location>
        <begin position="6"/>
        <end position="22"/>
    </location>
</feature>
<reference evidence="8 9" key="1">
    <citation type="submission" date="2020-11" db="EMBL/GenBank/DDBJ databases">
        <title>Pseudonocardia abyssalis sp. nov. and Pseudonocardia oceani sp. nov., description and phylogenomic analysis of two novel actinomycetes isolated from the deep Southern Ocean.</title>
        <authorList>
            <person name="Parra J."/>
        </authorList>
    </citation>
    <scope>NUCLEOTIDE SEQUENCE [LARGE SCALE GENOMIC DNA]</scope>
    <source>
        <strain evidence="8 9">KRD-168</strain>
    </source>
</reference>
<feature type="transmembrane region" description="Helical" evidence="6">
    <location>
        <begin position="196"/>
        <end position="219"/>
    </location>
</feature>
<feature type="transmembrane region" description="Helical" evidence="6">
    <location>
        <begin position="390"/>
        <end position="413"/>
    </location>
</feature>
<evidence type="ECO:0000256" key="1">
    <source>
        <dbReference type="ARBA" id="ARBA00004127"/>
    </source>
</evidence>
<feature type="transmembrane region" description="Helical" evidence="6">
    <location>
        <begin position="261"/>
        <end position="279"/>
    </location>
</feature>
<feature type="transmembrane region" description="Helical" evidence="6">
    <location>
        <begin position="434"/>
        <end position="454"/>
    </location>
</feature>
<feature type="transmembrane region" description="Helical" evidence="6">
    <location>
        <begin position="474"/>
        <end position="492"/>
    </location>
</feature>
<dbReference type="Proteomes" id="UP000694287">
    <property type="component" value="Unassembled WGS sequence"/>
</dbReference>
<proteinExistence type="predicted"/>
<feature type="transmembrane region" description="Helical" evidence="6">
    <location>
        <begin position="164"/>
        <end position="184"/>
    </location>
</feature>
<feature type="transmembrane region" description="Helical" evidence="6">
    <location>
        <begin position="71"/>
        <end position="92"/>
    </location>
</feature>
<gene>
    <name evidence="8" type="ORF">I4I81_11670</name>
</gene>
<evidence type="ECO:0000313" key="9">
    <source>
        <dbReference type="Proteomes" id="UP000694287"/>
    </source>
</evidence>